<dbReference type="Pfam" id="PF08282">
    <property type="entry name" value="Hydrolase_3"/>
    <property type="match status" value="1"/>
</dbReference>
<dbReference type="Gene3D" id="3.30.1240.10">
    <property type="match status" value="1"/>
</dbReference>
<sequence>MGSKAVFLDIDGTIYSHDIGVPDSTKIAIEKLLENGHIPLICTGRTRISIPQQILELGFEGLIAGCGTYVEYKNEVLKNKKVEEQELANLKLLCGKHKIFVIIEGEDCLYYNPKVTNKRYMKMLEDWKVATGAQICDLEHGIRNINKITVSAEIMDEAFAFVKEVDHIFYPIHQKIYSTVELVPIGCNKATGIQQMIKHLGIKREDTYAFGDSNNDMEMLEYVNYGIAMGNSSKEVLEKTKYKTTSIHEDGIYRGLKEFGLI</sequence>
<dbReference type="Proteomes" id="UP000255036">
    <property type="component" value="Unassembled WGS sequence"/>
</dbReference>
<evidence type="ECO:0000313" key="1">
    <source>
        <dbReference type="EMBL" id="RDU22566.1"/>
    </source>
</evidence>
<gene>
    <name evidence="1" type="ORF">DWV06_14910</name>
</gene>
<keyword evidence="2" id="KW-1185">Reference proteome</keyword>
<dbReference type="InterPro" id="IPR023214">
    <property type="entry name" value="HAD_sf"/>
</dbReference>
<dbReference type="RefSeq" id="WP_115482976.1">
    <property type="nucleotide sequence ID" value="NZ_QRCT01000049.1"/>
</dbReference>
<comment type="caution">
    <text evidence="1">The sequence shown here is derived from an EMBL/GenBank/DDBJ whole genome shotgun (WGS) entry which is preliminary data.</text>
</comment>
<dbReference type="GO" id="GO:0016791">
    <property type="term" value="F:phosphatase activity"/>
    <property type="evidence" value="ECO:0007669"/>
    <property type="project" value="TreeGrafter"/>
</dbReference>
<dbReference type="PANTHER" id="PTHR10000">
    <property type="entry name" value="PHOSPHOSERINE PHOSPHATASE"/>
    <property type="match status" value="1"/>
</dbReference>
<accession>A0A371ASL7</accession>
<dbReference type="AlphaFoldDB" id="A0A371ASL7"/>
<dbReference type="InterPro" id="IPR006379">
    <property type="entry name" value="HAD-SF_hydro_IIB"/>
</dbReference>
<dbReference type="InterPro" id="IPR000150">
    <property type="entry name" value="Cof"/>
</dbReference>
<dbReference type="GO" id="GO:0005829">
    <property type="term" value="C:cytosol"/>
    <property type="evidence" value="ECO:0007669"/>
    <property type="project" value="TreeGrafter"/>
</dbReference>
<reference evidence="1 2" key="1">
    <citation type="submission" date="2018-07" db="EMBL/GenBank/DDBJ databases">
        <title>Anaerosacharophilus polymeroproducens gen. nov. sp. nov., an anaerobic bacterium isolated from salt field.</title>
        <authorList>
            <person name="Kim W."/>
            <person name="Yang S.-H."/>
            <person name="Oh J."/>
            <person name="Lee J.-H."/>
            <person name="Kwon K.K."/>
        </authorList>
    </citation>
    <scope>NUCLEOTIDE SEQUENCE [LARGE SCALE GENOMIC DNA]</scope>
    <source>
        <strain evidence="1 2">MCWD5</strain>
    </source>
</reference>
<dbReference type="InterPro" id="IPR036412">
    <property type="entry name" value="HAD-like_sf"/>
</dbReference>
<dbReference type="SFLD" id="SFLDG01140">
    <property type="entry name" value="C2.B:_Phosphomannomutase_and_P"/>
    <property type="match status" value="1"/>
</dbReference>
<protein>
    <submittedName>
        <fullName evidence="1">Cof-type HAD-IIB family hydrolase</fullName>
    </submittedName>
</protein>
<evidence type="ECO:0000313" key="2">
    <source>
        <dbReference type="Proteomes" id="UP000255036"/>
    </source>
</evidence>
<dbReference type="GO" id="GO:0000287">
    <property type="term" value="F:magnesium ion binding"/>
    <property type="evidence" value="ECO:0007669"/>
    <property type="project" value="TreeGrafter"/>
</dbReference>
<dbReference type="NCBIfam" id="TIGR00099">
    <property type="entry name" value="Cof-subfamily"/>
    <property type="match status" value="1"/>
</dbReference>
<dbReference type="Gene3D" id="3.40.50.1000">
    <property type="entry name" value="HAD superfamily/HAD-like"/>
    <property type="match status" value="1"/>
</dbReference>
<dbReference type="SUPFAM" id="SSF56784">
    <property type="entry name" value="HAD-like"/>
    <property type="match status" value="1"/>
</dbReference>
<dbReference type="PROSITE" id="PS01228">
    <property type="entry name" value="COF_1"/>
    <property type="match status" value="1"/>
</dbReference>
<dbReference type="SFLD" id="SFLDS00003">
    <property type="entry name" value="Haloacid_Dehalogenase"/>
    <property type="match status" value="1"/>
</dbReference>
<proteinExistence type="predicted"/>
<dbReference type="NCBIfam" id="TIGR01484">
    <property type="entry name" value="HAD-SF-IIB"/>
    <property type="match status" value="1"/>
</dbReference>
<dbReference type="OrthoDB" id="9810101at2"/>
<organism evidence="1 2">
    <name type="scientific">Anaerosacchariphilus polymeriproducens</name>
    <dbReference type="NCBI Taxonomy" id="1812858"/>
    <lineage>
        <taxon>Bacteria</taxon>
        <taxon>Bacillati</taxon>
        <taxon>Bacillota</taxon>
        <taxon>Clostridia</taxon>
        <taxon>Lachnospirales</taxon>
        <taxon>Lachnospiraceae</taxon>
        <taxon>Anaerosacchariphilus</taxon>
    </lineage>
</organism>
<dbReference type="PANTHER" id="PTHR10000:SF25">
    <property type="entry name" value="PHOSPHATASE YKRA-RELATED"/>
    <property type="match status" value="1"/>
</dbReference>
<name>A0A371ASL7_9FIRM</name>
<dbReference type="PROSITE" id="PS01229">
    <property type="entry name" value="COF_2"/>
    <property type="match status" value="1"/>
</dbReference>
<keyword evidence="1" id="KW-0378">Hydrolase</keyword>
<dbReference type="EMBL" id="QRCT01000049">
    <property type="protein sequence ID" value="RDU22566.1"/>
    <property type="molecule type" value="Genomic_DNA"/>
</dbReference>